<dbReference type="PROSITE" id="PS00109">
    <property type="entry name" value="PROTEIN_KINASE_TYR"/>
    <property type="match status" value="1"/>
</dbReference>
<dbReference type="AlphaFoldDB" id="A0A8J5C7N8"/>
<proteinExistence type="predicted"/>
<evidence type="ECO:0000259" key="13">
    <source>
        <dbReference type="PROSITE" id="PS50011"/>
    </source>
</evidence>
<keyword evidence="4 12" id="KW-0812">Transmembrane</keyword>
<dbReference type="PROSITE" id="PS50011">
    <property type="entry name" value="PROTEIN_KINASE_DOM"/>
    <property type="match status" value="1"/>
</dbReference>
<dbReference type="Gene3D" id="3.30.200.20">
    <property type="entry name" value="Phosphorylase Kinase, domain 1"/>
    <property type="match status" value="1"/>
</dbReference>
<accession>A0A8J5C7N8</accession>
<dbReference type="InterPro" id="IPR000719">
    <property type="entry name" value="Prot_kinase_dom"/>
</dbReference>
<comment type="subcellular location">
    <subcellularLocation>
        <location evidence="1">Membrane</location>
        <topology evidence="1">Multi-pass membrane protein</topology>
    </subcellularLocation>
</comment>
<evidence type="ECO:0000256" key="5">
    <source>
        <dbReference type="ARBA" id="ARBA00022741"/>
    </source>
</evidence>
<dbReference type="InterPro" id="IPR001245">
    <property type="entry name" value="Ser-Thr/Tyr_kinase_cat_dom"/>
</dbReference>
<feature type="transmembrane region" description="Helical" evidence="12">
    <location>
        <begin position="146"/>
        <end position="167"/>
    </location>
</feature>
<keyword evidence="6" id="KW-0418">Kinase</keyword>
<dbReference type="GO" id="GO:0016020">
    <property type="term" value="C:membrane"/>
    <property type="evidence" value="ECO:0007669"/>
    <property type="project" value="UniProtKB-SubCell"/>
</dbReference>
<feature type="region of interest" description="Disordered" evidence="11">
    <location>
        <begin position="22"/>
        <end position="44"/>
    </location>
</feature>
<keyword evidence="7 10" id="KW-0067">ATP-binding</keyword>
<name>A0A8J5C7N8_ZINOF</name>
<dbReference type="Pfam" id="PF11744">
    <property type="entry name" value="ALMT"/>
    <property type="match status" value="1"/>
</dbReference>
<dbReference type="InterPro" id="IPR020635">
    <property type="entry name" value="Tyr_kinase_cat_dom"/>
</dbReference>
<keyword evidence="9 12" id="KW-0472">Membrane</keyword>
<evidence type="ECO:0000256" key="1">
    <source>
        <dbReference type="ARBA" id="ARBA00004141"/>
    </source>
</evidence>
<keyword evidence="8 12" id="KW-1133">Transmembrane helix</keyword>
<dbReference type="SMART" id="SM00219">
    <property type="entry name" value="TyrKc"/>
    <property type="match status" value="1"/>
</dbReference>
<dbReference type="PANTHER" id="PTHR47983:SF7">
    <property type="entry name" value="PROTEIN KINASE SUPERFAMILY PROTEIN"/>
    <property type="match status" value="1"/>
</dbReference>
<dbReference type="InterPro" id="IPR020966">
    <property type="entry name" value="ALMT"/>
</dbReference>
<evidence type="ECO:0000256" key="2">
    <source>
        <dbReference type="ARBA" id="ARBA00022553"/>
    </source>
</evidence>
<evidence type="ECO:0000256" key="8">
    <source>
        <dbReference type="ARBA" id="ARBA00022989"/>
    </source>
</evidence>
<evidence type="ECO:0000313" key="15">
    <source>
        <dbReference type="Proteomes" id="UP000734854"/>
    </source>
</evidence>
<keyword evidence="5 10" id="KW-0547">Nucleotide-binding</keyword>
<evidence type="ECO:0000256" key="7">
    <source>
        <dbReference type="ARBA" id="ARBA00022840"/>
    </source>
</evidence>
<dbReference type="Gene3D" id="1.10.510.10">
    <property type="entry name" value="Transferase(Phosphotransferase) domain 1"/>
    <property type="match status" value="1"/>
</dbReference>
<dbReference type="InterPro" id="IPR017441">
    <property type="entry name" value="Protein_kinase_ATP_BS"/>
</dbReference>
<keyword evidence="3" id="KW-0808">Transferase</keyword>
<dbReference type="InterPro" id="IPR011009">
    <property type="entry name" value="Kinase-like_dom_sf"/>
</dbReference>
<evidence type="ECO:0000256" key="10">
    <source>
        <dbReference type="PROSITE-ProRule" id="PRU10141"/>
    </source>
</evidence>
<evidence type="ECO:0000256" key="12">
    <source>
        <dbReference type="SAM" id="Phobius"/>
    </source>
</evidence>
<evidence type="ECO:0000256" key="4">
    <source>
        <dbReference type="ARBA" id="ARBA00022692"/>
    </source>
</evidence>
<organism evidence="14 15">
    <name type="scientific">Zingiber officinale</name>
    <name type="common">Ginger</name>
    <name type="synonym">Amomum zingiber</name>
    <dbReference type="NCBI Taxonomy" id="94328"/>
    <lineage>
        <taxon>Eukaryota</taxon>
        <taxon>Viridiplantae</taxon>
        <taxon>Streptophyta</taxon>
        <taxon>Embryophyta</taxon>
        <taxon>Tracheophyta</taxon>
        <taxon>Spermatophyta</taxon>
        <taxon>Magnoliopsida</taxon>
        <taxon>Liliopsida</taxon>
        <taxon>Zingiberales</taxon>
        <taxon>Zingiberaceae</taxon>
        <taxon>Zingiber</taxon>
    </lineage>
</organism>
<evidence type="ECO:0000256" key="6">
    <source>
        <dbReference type="ARBA" id="ARBA00022777"/>
    </source>
</evidence>
<dbReference type="SUPFAM" id="SSF56112">
    <property type="entry name" value="Protein kinase-like (PK-like)"/>
    <property type="match status" value="1"/>
</dbReference>
<dbReference type="Pfam" id="PF07714">
    <property type="entry name" value="PK_Tyr_Ser-Thr"/>
    <property type="match status" value="1"/>
</dbReference>
<keyword evidence="2" id="KW-0597">Phosphoprotein</keyword>
<evidence type="ECO:0000256" key="11">
    <source>
        <dbReference type="SAM" id="MobiDB-lite"/>
    </source>
</evidence>
<feature type="binding site" evidence="10">
    <location>
        <position position="458"/>
    </location>
    <ligand>
        <name>ATP</name>
        <dbReference type="ChEBI" id="CHEBI:30616"/>
    </ligand>
</feature>
<evidence type="ECO:0000256" key="9">
    <source>
        <dbReference type="ARBA" id="ARBA00023136"/>
    </source>
</evidence>
<sequence>MGNYCLSPEAVAREDVKTLPCPHHDHDTSPLANKNHLRQNGDGHSKRMAAVLSGDARAVGGIEEETTNKEQASYTSTITLFFKTVMNGKKGSSIQIDICLPPNATPQSENMKKSTKDHNGKATIPMRKLMMEVWEFAREDTDRMTFSLKVGLGCLLISLLILIQAPYQVFGTNFILEKEVKKGEGGGAARGGRRRGFTGFAVFAGFATASPLLPPSSPATTTAVGCRPFSPPHDSAARLLLLLTRVPWILHAIAAAAGSILSPSPPVVTAGDSCGYRLRATAIVVSTLCLHPHALWPAGFTTSAAAFVLFSSHISPLRPAALAASPPRPVATATLGRRPHPAAGSISSPSPPVVTAGDSCGYRLRATAIAVSTLCLHPHALWPAGFTTSGLPLSSSPHTYRHSVQRLSQPRRLIQWLLPPSDAALTVGQLMAFMILGEGSYGRVYLAELDNGKQLALKKLDSTSEQDTDTEFLTQVALVSRLKHENLLQMLGYCVEGNIRLLGFEFATMGLYMTFFMVIHHSLKHALSLVYLMVYYHAFYQQMSDLFQSIGRKGVQDAQPGPLLDWMQRVRIAVDAAKGLKYLHEKVKPSIIHRDIRSCNVVLFENYKAKVADFNLLNQAPDMAARLHSTRVLGTFGYHAPE</sequence>
<dbReference type="PROSITE" id="PS00107">
    <property type="entry name" value="PROTEIN_KINASE_ATP"/>
    <property type="match status" value="1"/>
</dbReference>
<gene>
    <name evidence="14" type="ORF">ZIOFF_068208</name>
</gene>
<evidence type="ECO:0000313" key="14">
    <source>
        <dbReference type="EMBL" id="KAG6474282.1"/>
    </source>
</evidence>
<reference evidence="14 15" key="1">
    <citation type="submission" date="2020-08" db="EMBL/GenBank/DDBJ databases">
        <title>Plant Genome Project.</title>
        <authorList>
            <person name="Zhang R.-G."/>
        </authorList>
    </citation>
    <scope>NUCLEOTIDE SEQUENCE [LARGE SCALE GENOMIC DNA]</scope>
    <source>
        <tissue evidence="14">Rhizome</tissue>
    </source>
</reference>
<comment type="caution">
    <text evidence="14">The sequence shown here is derived from an EMBL/GenBank/DDBJ whole genome shotgun (WGS) entry which is preliminary data.</text>
</comment>
<dbReference type="Proteomes" id="UP000734854">
    <property type="component" value="Unassembled WGS sequence"/>
</dbReference>
<evidence type="ECO:0000256" key="3">
    <source>
        <dbReference type="ARBA" id="ARBA00022679"/>
    </source>
</evidence>
<dbReference type="InterPro" id="IPR052101">
    <property type="entry name" value="Plant_StressResp_Kinase"/>
</dbReference>
<dbReference type="PANTHER" id="PTHR47983">
    <property type="entry name" value="PTO-INTERACTING PROTEIN 1-LIKE"/>
    <property type="match status" value="1"/>
</dbReference>
<dbReference type="GO" id="GO:0005524">
    <property type="term" value="F:ATP binding"/>
    <property type="evidence" value="ECO:0007669"/>
    <property type="project" value="UniProtKB-UniRule"/>
</dbReference>
<dbReference type="GO" id="GO:0004713">
    <property type="term" value="F:protein tyrosine kinase activity"/>
    <property type="evidence" value="ECO:0007669"/>
    <property type="project" value="InterPro"/>
</dbReference>
<feature type="domain" description="Protein kinase" evidence="13">
    <location>
        <begin position="430"/>
        <end position="642"/>
    </location>
</feature>
<dbReference type="EMBL" id="JACMSC010000019">
    <property type="protein sequence ID" value="KAG6474282.1"/>
    <property type="molecule type" value="Genomic_DNA"/>
</dbReference>
<protein>
    <recommendedName>
        <fullName evidence="13">Protein kinase domain-containing protein</fullName>
    </recommendedName>
</protein>
<dbReference type="InterPro" id="IPR008266">
    <property type="entry name" value="Tyr_kinase_AS"/>
</dbReference>
<dbReference type="GO" id="GO:0015743">
    <property type="term" value="P:malate transport"/>
    <property type="evidence" value="ECO:0007669"/>
    <property type="project" value="InterPro"/>
</dbReference>
<keyword evidence="15" id="KW-1185">Reference proteome</keyword>